<dbReference type="PROSITE" id="PS50011">
    <property type="entry name" value="PROTEIN_KINASE_DOM"/>
    <property type="match status" value="1"/>
</dbReference>
<evidence type="ECO:0000256" key="4">
    <source>
        <dbReference type="ARBA" id="ARBA00022777"/>
    </source>
</evidence>
<keyword evidence="3" id="KW-0547">Nucleotide-binding</keyword>
<dbReference type="InterPro" id="IPR011009">
    <property type="entry name" value="Kinase-like_dom_sf"/>
</dbReference>
<dbReference type="Proteomes" id="UP000051487">
    <property type="component" value="Unassembled WGS sequence"/>
</dbReference>
<evidence type="ECO:0000259" key="6">
    <source>
        <dbReference type="PROSITE" id="PS50011"/>
    </source>
</evidence>
<evidence type="ECO:0000256" key="3">
    <source>
        <dbReference type="ARBA" id="ARBA00022741"/>
    </source>
</evidence>
<name>A0AAN4T7W7_ASPLE</name>
<comment type="caution">
    <text evidence="7">The sequence shown here is derived from an EMBL/GenBank/DDBJ whole genome shotgun (WGS) entry which is preliminary data.</text>
</comment>
<dbReference type="SUPFAM" id="SSF56112">
    <property type="entry name" value="Protein kinase-like (PK-like)"/>
    <property type="match status" value="1"/>
</dbReference>
<accession>A0AAN4T7W7</accession>
<evidence type="ECO:0000256" key="2">
    <source>
        <dbReference type="ARBA" id="ARBA00022679"/>
    </source>
</evidence>
<dbReference type="EMBL" id="BCLY01000004">
    <property type="protein sequence ID" value="GAQ04114.1"/>
    <property type="molecule type" value="Genomic_DNA"/>
</dbReference>
<keyword evidence="4" id="KW-0418">Kinase</keyword>
<keyword evidence="2" id="KW-0808">Transferase</keyword>
<protein>
    <recommendedName>
        <fullName evidence="6">Protein kinase domain-containing protein</fullName>
    </recommendedName>
</protein>
<evidence type="ECO:0000313" key="7">
    <source>
        <dbReference type="EMBL" id="GAQ04114.1"/>
    </source>
</evidence>
<organism evidence="7 8">
    <name type="scientific">Aspergillus lentulus</name>
    <dbReference type="NCBI Taxonomy" id="293939"/>
    <lineage>
        <taxon>Eukaryota</taxon>
        <taxon>Fungi</taxon>
        <taxon>Dikarya</taxon>
        <taxon>Ascomycota</taxon>
        <taxon>Pezizomycotina</taxon>
        <taxon>Eurotiomycetes</taxon>
        <taxon>Eurotiomycetidae</taxon>
        <taxon>Eurotiales</taxon>
        <taxon>Aspergillaceae</taxon>
        <taxon>Aspergillus</taxon>
        <taxon>Aspergillus subgen. Fumigati</taxon>
    </lineage>
</organism>
<dbReference type="GO" id="GO:0004674">
    <property type="term" value="F:protein serine/threonine kinase activity"/>
    <property type="evidence" value="ECO:0007669"/>
    <property type="project" value="UniProtKB-KW"/>
</dbReference>
<sequence>MSGLAVHVRTRKQPPEVQISKHLRAIKEFHGGEKYVRLVLDSFEVPGPYGVRPCLLYEPAGIDIRDYIHCLEGDALPEDLLRPTLRFILIALDYLHQANVIHTDVQPNNILLGIDDESILAEMEEDELSNPAPRKCLEDRTIYATRAMPLTGGEPILADLGEARLAEGNQKQTRLIMPSVYRAPEVMLGMNWDSKVDIWDVGQTAWTLFEQGHLFKNQPLENDTDHAQRFAEMISLLGPPPLEFLRRSEESLKFWDENGNWRNSVNIPEQSLESRESRLQGDDKILFLRFLRKVLRWLPEERPTAKELLLDEWLRGSDY</sequence>
<dbReference type="GO" id="GO:0043484">
    <property type="term" value="P:regulation of RNA splicing"/>
    <property type="evidence" value="ECO:0007669"/>
    <property type="project" value="TreeGrafter"/>
</dbReference>
<evidence type="ECO:0000256" key="5">
    <source>
        <dbReference type="ARBA" id="ARBA00022840"/>
    </source>
</evidence>
<dbReference type="Gene3D" id="3.30.200.20">
    <property type="entry name" value="Phosphorylase Kinase, domain 1"/>
    <property type="match status" value="1"/>
</dbReference>
<dbReference type="SMART" id="SM00220">
    <property type="entry name" value="S_TKc"/>
    <property type="match status" value="1"/>
</dbReference>
<gene>
    <name evidence="7" type="ORF">ALT_1435</name>
</gene>
<keyword evidence="1" id="KW-0723">Serine/threonine-protein kinase</keyword>
<evidence type="ECO:0000256" key="1">
    <source>
        <dbReference type="ARBA" id="ARBA00022527"/>
    </source>
</evidence>
<dbReference type="GO" id="GO:0005524">
    <property type="term" value="F:ATP binding"/>
    <property type="evidence" value="ECO:0007669"/>
    <property type="project" value="UniProtKB-KW"/>
</dbReference>
<reference evidence="7 8" key="1">
    <citation type="submission" date="2015-11" db="EMBL/GenBank/DDBJ databases">
        <title>Aspergillus lentulus strain IFM 54703T.</title>
        <authorList>
            <person name="Kusuya Y."/>
            <person name="Sakai K."/>
            <person name="Kamei K."/>
            <person name="Takahashi H."/>
            <person name="Yaguchi T."/>
        </authorList>
    </citation>
    <scope>NUCLEOTIDE SEQUENCE [LARGE SCALE GENOMIC DNA]</scope>
    <source>
        <strain evidence="7 8">IFM 54703</strain>
    </source>
</reference>
<proteinExistence type="predicted"/>
<dbReference type="AlphaFoldDB" id="A0AAN4T7W7"/>
<dbReference type="PANTHER" id="PTHR45646:SF11">
    <property type="entry name" value="SERINE_THREONINE-PROTEIN KINASE DOA"/>
    <property type="match status" value="1"/>
</dbReference>
<dbReference type="Pfam" id="PF00069">
    <property type="entry name" value="Pkinase"/>
    <property type="match status" value="1"/>
</dbReference>
<evidence type="ECO:0000313" key="8">
    <source>
        <dbReference type="Proteomes" id="UP000051487"/>
    </source>
</evidence>
<feature type="domain" description="Protein kinase" evidence="6">
    <location>
        <begin position="1"/>
        <end position="314"/>
    </location>
</feature>
<dbReference type="GO" id="GO:0005634">
    <property type="term" value="C:nucleus"/>
    <property type="evidence" value="ECO:0007669"/>
    <property type="project" value="TreeGrafter"/>
</dbReference>
<dbReference type="PANTHER" id="PTHR45646">
    <property type="entry name" value="SERINE/THREONINE-PROTEIN KINASE DOA-RELATED"/>
    <property type="match status" value="1"/>
</dbReference>
<dbReference type="Gene3D" id="1.10.510.10">
    <property type="entry name" value="Transferase(Phosphotransferase) domain 1"/>
    <property type="match status" value="1"/>
</dbReference>
<keyword evidence="5" id="KW-0067">ATP-binding</keyword>
<dbReference type="InterPro" id="IPR051175">
    <property type="entry name" value="CLK_kinases"/>
</dbReference>
<dbReference type="InterPro" id="IPR000719">
    <property type="entry name" value="Prot_kinase_dom"/>
</dbReference>